<evidence type="ECO:0000256" key="4">
    <source>
        <dbReference type="ARBA" id="ARBA00022597"/>
    </source>
</evidence>
<evidence type="ECO:0000313" key="12">
    <source>
        <dbReference type="Proteomes" id="UP000192738"/>
    </source>
</evidence>
<dbReference type="GO" id="GO:0009401">
    <property type="term" value="P:phosphoenolpyruvate-dependent sugar phosphotransferase system"/>
    <property type="evidence" value="ECO:0007669"/>
    <property type="project" value="InterPro"/>
</dbReference>
<dbReference type="Pfam" id="PF00563">
    <property type="entry name" value="EAL"/>
    <property type="match status" value="1"/>
</dbReference>
<dbReference type="InterPro" id="IPR004501">
    <property type="entry name" value="PTS_EIIC_3"/>
</dbReference>
<dbReference type="OrthoDB" id="1641940at2"/>
<dbReference type="NCBIfam" id="TIGR00410">
    <property type="entry name" value="lacE"/>
    <property type="match status" value="1"/>
</dbReference>
<dbReference type="EMBL" id="FWXI01000026">
    <property type="protein sequence ID" value="SMD10489.1"/>
    <property type="molecule type" value="Genomic_DNA"/>
</dbReference>
<sequence length="722" mass="79967">MHRLMNVMEIADNIANQRHVEAMRRGVLLTMPLVVIGAFSTMMANVSVMWYQQMMIFCFGPNWTVLWQAIASASLNGISILLVFSVSYFLAEKHEQVRFGQLHPLIIALVSFACLMMLMQPFTHGEIKGLPFIWTGLGGIFFAVVTALTSTELFLWLFSIKKNTIRLFADVADPILSQALACIFPATGTIFAFALIKMGAADVNVQDIHMHFYAQVESLFQNIQNPLGEIIVFNLLVHLLWFFGLHGNSIMEPVLQHIQLTDIQAAGKLAGAGDQAGSALTKTFFDAFVLIGGSGSTVCLMLALFLVSRRGNMAWLAKLSIVPALFNINELLIFGLPIVLNPIFLIPFVLVPAVLACVSYLAISMGLVSMVVQSVHWTTPPLLSGYIATNSWSGAGLQLLEVAIGAIIYLPFVIINEKQKTREISKAFDILVEETQTAAPQFRKQLLIRRDGVGTLARLLVHDLKSALANGEFFLEYQPQVNQCNRVVGVEALLRWSHKLYGRVPPLLTVVVAEEAGLIQSIGKLVIDTACHQLCKWKSIGVDGIRMSINVSAIQLQDQSFADNILVTIRANALQPQDIEIEITESIALNDDARTNYNLTKMRQAGIRIAIDDFGMGHTSLRYIKHFPVDTLKIDGMLSRDVIQDKNCQEIITSIVSLCSSLKIDTIVEYVETQEQRDILRKLGCMQYQGYYYSQPLSSSQLADYVLGQNTPDSCDVADVSN</sequence>
<evidence type="ECO:0000313" key="11">
    <source>
        <dbReference type="EMBL" id="SMD10489.1"/>
    </source>
</evidence>
<gene>
    <name evidence="11" type="ORF">SAMN04488500_12618</name>
</gene>
<dbReference type="PROSITE" id="PS51105">
    <property type="entry name" value="PTS_EIIC_TYPE_3"/>
    <property type="match status" value="1"/>
</dbReference>
<proteinExistence type="predicted"/>
<evidence type="ECO:0000259" key="10">
    <source>
        <dbReference type="PROSITE" id="PS51105"/>
    </source>
</evidence>
<keyword evidence="4" id="KW-0762">Sugar transport</keyword>
<dbReference type="CDD" id="cd01948">
    <property type="entry name" value="EAL"/>
    <property type="match status" value="1"/>
</dbReference>
<keyword evidence="5 8" id="KW-0812">Transmembrane</keyword>
<evidence type="ECO:0000256" key="7">
    <source>
        <dbReference type="ARBA" id="ARBA00023136"/>
    </source>
</evidence>
<feature type="transmembrane region" description="Helical" evidence="8">
    <location>
        <begin position="287"/>
        <end position="307"/>
    </location>
</feature>
<accession>A0A1W2EL88</accession>
<keyword evidence="6 8" id="KW-1133">Transmembrane helix</keyword>
<dbReference type="PANTHER" id="PTHR33989:SF4">
    <property type="entry name" value="PTS SYSTEM N,N'-DIACETYLCHITOBIOSE-SPECIFIC EIIC COMPONENT"/>
    <property type="match status" value="1"/>
</dbReference>
<feature type="transmembrane region" description="Helical" evidence="8">
    <location>
        <begin position="179"/>
        <end position="200"/>
    </location>
</feature>
<keyword evidence="12" id="KW-1185">Reference proteome</keyword>
<feature type="domain" description="PTS EIIC type-3" evidence="10">
    <location>
        <begin position="3"/>
        <end position="412"/>
    </location>
</feature>
<feature type="transmembrane region" description="Helical" evidence="8">
    <location>
        <begin position="102"/>
        <end position="120"/>
    </location>
</feature>
<protein>
    <submittedName>
        <fullName evidence="11">Diguanylate phosphodiesterase</fullName>
    </submittedName>
</protein>
<dbReference type="RefSeq" id="WP_139796338.1">
    <property type="nucleotide sequence ID" value="NZ_CP155572.1"/>
</dbReference>
<feature type="transmembrane region" description="Helical" evidence="8">
    <location>
        <begin position="132"/>
        <end position="158"/>
    </location>
</feature>
<dbReference type="Pfam" id="PF02378">
    <property type="entry name" value="PTS_EIIC"/>
    <property type="match status" value="1"/>
</dbReference>
<feature type="transmembrane region" description="Helical" evidence="8">
    <location>
        <begin position="392"/>
        <end position="415"/>
    </location>
</feature>
<evidence type="ECO:0000259" key="9">
    <source>
        <dbReference type="PROSITE" id="PS50883"/>
    </source>
</evidence>
<dbReference type="SMART" id="SM00052">
    <property type="entry name" value="EAL"/>
    <property type="match status" value="1"/>
</dbReference>
<evidence type="ECO:0000256" key="6">
    <source>
        <dbReference type="ARBA" id="ARBA00022989"/>
    </source>
</evidence>
<feature type="transmembrane region" description="Helical" evidence="8">
    <location>
        <begin position="26"/>
        <end position="46"/>
    </location>
</feature>
<keyword evidence="2" id="KW-0813">Transport</keyword>
<evidence type="ECO:0000256" key="1">
    <source>
        <dbReference type="ARBA" id="ARBA00004651"/>
    </source>
</evidence>
<dbReference type="InterPro" id="IPR051088">
    <property type="entry name" value="PTS_Sugar-EIIC/EIIB"/>
</dbReference>
<dbReference type="GO" id="GO:0005886">
    <property type="term" value="C:plasma membrane"/>
    <property type="evidence" value="ECO:0007669"/>
    <property type="project" value="UniProtKB-SubCell"/>
</dbReference>
<dbReference type="PANTHER" id="PTHR33989">
    <property type="match status" value="1"/>
</dbReference>
<reference evidence="11 12" key="1">
    <citation type="submission" date="2017-04" db="EMBL/GenBank/DDBJ databases">
        <authorList>
            <person name="Afonso C.L."/>
            <person name="Miller P.J."/>
            <person name="Scott M.A."/>
            <person name="Spackman E."/>
            <person name="Goraichik I."/>
            <person name="Dimitrov K.M."/>
            <person name="Suarez D.L."/>
            <person name="Swayne D.E."/>
        </authorList>
    </citation>
    <scope>NUCLEOTIDE SEQUENCE [LARGE SCALE GENOMIC DNA]</scope>
    <source>
        <strain evidence="11 12">DSM 5090</strain>
    </source>
</reference>
<dbReference type="PROSITE" id="PS50883">
    <property type="entry name" value="EAL"/>
    <property type="match status" value="1"/>
</dbReference>
<feature type="transmembrane region" description="Helical" evidence="8">
    <location>
        <begin position="66"/>
        <end position="90"/>
    </location>
</feature>
<name>A0A1W2EL88_9FIRM</name>
<comment type="subcellular location">
    <subcellularLocation>
        <location evidence="1">Cell membrane</location>
        <topology evidence="1">Multi-pass membrane protein</topology>
    </subcellularLocation>
</comment>
<keyword evidence="7 8" id="KW-0472">Membrane</keyword>
<dbReference type="InterPro" id="IPR003352">
    <property type="entry name" value="PTS_EIIC"/>
</dbReference>
<dbReference type="Gene3D" id="3.20.20.450">
    <property type="entry name" value="EAL domain"/>
    <property type="match status" value="1"/>
</dbReference>
<evidence type="ECO:0000256" key="5">
    <source>
        <dbReference type="ARBA" id="ARBA00022692"/>
    </source>
</evidence>
<evidence type="ECO:0000256" key="2">
    <source>
        <dbReference type="ARBA" id="ARBA00022448"/>
    </source>
</evidence>
<dbReference type="InterPro" id="IPR001633">
    <property type="entry name" value="EAL_dom"/>
</dbReference>
<dbReference type="GO" id="GO:0008982">
    <property type="term" value="F:protein-N(PI)-phosphohistidine-sugar phosphotransferase activity"/>
    <property type="evidence" value="ECO:0007669"/>
    <property type="project" value="InterPro"/>
</dbReference>
<dbReference type="SUPFAM" id="SSF141868">
    <property type="entry name" value="EAL domain-like"/>
    <property type="match status" value="1"/>
</dbReference>
<dbReference type="AlphaFoldDB" id="A0A1W2EL88"/>
<feature type="domain" description="EAL" evidence="9">
    <location>
        <begin position="457"/>
        <end position="710"/>
    </location>
</feature>
<evidence type="ECO:0000256" key="3">
    <source>
        <dbReference type="ARBA" id="ARBA00022475"/>
    </source>
</evidence>
<keyword evidence="3" id="KW-1003">Cell membrane</keyword>
<dbReference type="STRING" id="112901.SAMN04488500_12618"/>
<evidence type="ECO:0000256" key="8">
    <source>
        <dbReference type="SAM" id="Phobius"/>
    </source>
</evidence>
<organism evidence="11 12">
    <name type="scientific">Sporomusa malonica</name>
    <dbReference type="NCBI Taxonomy" id="112901"/>
    <lineage>
        <taxon>Bacteria</taxon>
        <taxon>Bacillati</taxon>
        <taxon>Bacillota</taxon>
        <taxon>Negativicutes</taxon>
        <taxon>Selenomonadales</taxon>
        <taxon>Sporomusaceae</taxon>
        <taxon>Sporomusa</taxon>
    </lineage>
</organism>
<feature type="transmembrane region" description="Helical" evidence="8">
    <location>
        <begin position="343"/>
        <end position="372"/>
    </location>
</feature>
<feature type="transmembrane region" description="Helical" evidence="8">
    <location>
        <begin position="313"/>
        <end position="336"/>
    </location>
</feature>
<feature type="transmembrane region" description="Helical" evidence="8">
    <location>
        <begin position="227"/>
        <end position="245"/>
    </location>
</feature>
<dbReference type="Proteomes" id="UP000192738">
    <property type="component" value="Unassembled WGS sequence"/>
</dbReference>
<dbReference type="InterPro" id="IPR035919">
    <property type="entry name" value="EAL_sf"/>
</dbReference>